<dbReference type="InterPro" id="IPR052162">
    <property type="entry name" value="Sensor_kinase/Photoreceptor"/>
</dbReference>
<dbReference type="EC" id="2.7.13.3" evidence="2"/>
<evidence type="ECO:0000259" key="7">
    <source>
        <dbReference type="PROSITE" id="PS50113"/>
    </source>
</evidence>
<evidence type="ECO:0000259" key="6">
    <source>
        <dbReference type="PROSITE" id="PS50112"/>
    </source>
</evidence>
<dbReference type="SUPFAM" id="SSF55785">
    <property type="entry name" value="PYP-like sensor domain (PAS domain)"/>
    <property type="match status" value="2"/>
</dbReference>
<name>A0A9D1GU53_9FIRM</name>
<dbReference type="InterPro" id="IPR000700">
    <property type="entry name" value="PAS-assoc_C"/>
</dbReference>
<dbReference type="EMBL" id="DVLL01000014">
    <property type="protein sequence ID" value="HIT58788.1"/>
    <property type="molecule type" value="Genomic_DNA"/>
</dbReference>
<protein>
    <recommendedName>
        <fullName evidence="2">histidine kinase</fullName>
        <ecNumber evidence="2">2.7.13.3</ecNumber>
    </recommendedName>
</protein>
<evidence type="ECO:0000313" key="8">
    <source>
        <dbReference type="EMBL" id="HIT58788.1"/>
    </source>
</evidence>
<evidence type="ECO:0000256" key="3">
    <source>
        <dbReference type="ARBA" id="ARBA00022553"/>
    </source>
</evidence>
<dbReference type="Proteomes" id="UP000824136">
    <property type="component" value="Unassembled WGS sequence"/>
</dbReference>
<dbReference type="Pfam" id="PF13426">
    <property type="entry name" value="PAS_9"/>
    <property type="match status" value="1"/>
</dbReference>
<accession>A0A9D1GU53</accession>
<dbReference type="PANTHER" id="PTHR43304">
    <property type="entry name" value="PHYTOCHROME-LIKE PROTEIN CPH1"/>
    <property type="match status" value="1"/>
</dbReference>
<dbReference type="PROSITE" id="PS50113">
    <property type="entry name" value="PAC"/>
    <property type="match status" value="1"/>
</dbReference>
<dbReference type="PANTHER" id="PTHR43304:SF1">
    <property type="entry name" value="PAC DOMAIN-CONTAINING PROTEIN"/>
    <property type="match status" value="1"/>
</dbReference>
<evidence type="ECO:0000256" key="2">
    <source>
        <dbReference type="ARBA" id="ARBA00012438"/>
    </source>
</evidence>
<gene>
    <name evidence="8" type="ORF">IAC39_03635</name>
</gene>
<keyword evidence="4" id="KW-0808">Transferase</keyword>
<evidence type="ECO:0000313" key="9">
    <source>
        <dbReference type="Proteomes" id="UP000824136"/>
    </source>
</evidence>
<dbReference type="InterPro" id="IPR035965">
    <property type="entry name" value="PAS-like_dom_sf"/>
</dbReference>
<proteinExistence type="predicted"/>
<feature type="domain" description="PAC" evidence="7">
    <location>
        <begin position="75"/>
        <end position="126"/>
    </location>
</feature>
<dbReference type="PROSITE" id="PS50112">
    <property type="entry name" value="PAS"/>
    <property type="match status" value="1"/>
</dbReference>
<dbReference type="InterPro" id="IPR013655">
    <property type="entry name" value="PAS_fold_3"/>
</dbReference>
<reference evidence="8" key="2">
    <citation type="journal article" date="2021" name="PeerJ">
        <title>Extensive microbial diversity within the chicken gut microbiome revealed by metagenomics and culture.</title>
        <authorList>
            <person name="Gilroy R."/>
            <person name="Ravi A."/>
            <person name="Getino M."/>
            <person name="Pursley I."/>
            <person name="Horton D.L."/>
            <person name="Alikhan N.F."/>
            <person name="Baker D."/>
            <person name="Gharbi K."/>
            <person name="Hall N."/>
            <person name="Watson M."/>
            <person name="Adriaenssens E.M."/>
            <person name="Foster-Nyarko E."/>
            <person name="Jarju S."/>
            <person name="Secka A."/>
            <person name="Antonio M."/>
            <person name="Oren A."/>
            <person name="Chaudhuri R.R."/>
            <person name="La Ragione R."/>
            <person name="Hildebrand F."/>
            <person name="Pallen M.J."/>
        </authorList>
    </citation>
    <scope>NUCLEOTIDE SEQUENCE</scope>
    <source>
        <strain evidence="8">CHK33-4379</strain>
    </source>
</reference>
<reference evidence="8" key="1">
    <citation type="submission" date="2020-10" db="EMBL/GenBank/DDBJ databases">
        <authorList>
            <person name="Gilroy R."/>
        </authorList>
    </citation>
    <scope>NUCLEOTIDE SEQUENCE</scope>
    <source>
        <strain evidence="8">CHK33-4379</strain>
    </source>
</reference>
<dbReference type="AlphaFoldDB" id="A0A9D1GU53"/>
<comment type="caution">
    <text evidence="8">The sequence shown here is derived from an EMBL/GenBank/DDBJ whole genome shotgun (WGS) entry which is preliminary data.</text>
</comment>
<evidence type="ECO:0000256" key="1">
    <source>
        <dbReference type="ARBA" id="ARBA00000085"/>
    </source>
</evidence>
<dbReference type="SMART" id="SM00086">
    <property type="entry name" value="PAC"/>
    <property type="match status" value="2"/>
</dbReference>
<evidence type="ECO:0000256" key="5">
    <source>
        <dbReference type="ARBA" id="ARBA00022777"/>
    </source>
</evidence>
<dbReference type="InterPro" id="IPR000014">
    <property type="entry name" value="PAS"/>
</dbReference>
<dbReference type="Gene3D" id="3.30.450.20">
    <property type="entry name" value="PAS domain"/>
    <property type="match status" value="2"/>
</dbReference>
<dbReference type="InterPro" id="IPR001610">
    <property type="entry name" value="PAC"/>
</dbReference>
<evidence type="ECO:0000256" key="4">
    <source>
        <dbReference type="ARBA" id="ARBA00022679"/>
    </source>
</evidence>
<keyword evidence="5" id="KW-0418">Kinase</keyword>
<dbReference type="Gene3D" id="1.10.10.10">
    <property type="entry name" value="Winged helix-like DNA-binding domain superfamily/Winged helix DNA-binding domain"/>
    <property type="match status" value="1"/>
</dbReference>
<organism evidence="8 9">
    <name type="scientific">Candidatus Faeciplasma pullistercoris</name>
    <dbReference type="NCBI Taxonomy" id="2840800"/>
    <lineage>
        <taxon>Bacteria</taxon>
        <taxon>Bacillati</taxon>
        <taxon>Bacillota</taxon>
        <taxon>Clostridia</taxon>
        <taxon>Eubacteriales</taxon>
        <taxon>Oscillospiraceae</taxon>
        <taxon>Oscillospiraceae incertae sedis</taxon>
        <taxon>Candidatus Faeciplasma</taxon>
    </lineage>
</organism>
<dbReference type="Pfam" id="PF08447">
    <property type="entry name" value="PAS_3"/>
    <property type="match status" value="1"/>
</dbReference>
<feature type="domain" description="PAS" evidence="6">
    <location>
        <begin position="23"/>
        <end position="72"/>
    </location>
</feature>
<keyword evidence="3" id="KW-0597">Phosphoprotein</keyword>
<dbReference type="CDD" id="cd00130">
    <property type="entry name" value="PAS"/>
    <property type="match status" value="2"/>
</dbReference>
<sequence length="553" mass="63564">MDEILNSCIGGFHIYSLGKNFGVSFASKSLGDMLGYSANELTNTDGGLYLSLIFPSDKKTFFDFVKKLCSGERSLSAEYRLIKKDGSLIYVRDTVSVRRSDSGELEGYSVLTDITDIRNENKNLSFLNDTMPCGFMKYTCDKQPKITYINKQMTEILRFPRVKDGEMDYLDIYRDNIFLMIPIEERRRFSLYLNRVYSVGAPVAGEITVLRCDGTKAYLLGWVTKHRNENGEEEFQSACVDITERHNINKEHEIKRYIKALSDVYDEIFQFDYSENTVKCIHATENAGGSSELFKWLINMPMQMEEAVEKWVIGRVSENDADRLREFFSDFSRNRRFLDPDSKPPTITYQAVYAGGEAHTYRGIFLRINSTLFLFCCRMLSLESTQPSQSANIISEAGSLPQKKNEKEKTEVRIRTFGYFDIFVNGRPIPFRSQKSKELFALLVDRRGGYVSSDEAISFLWEDEPVNPVTLARYRKVALRLKNILEEYGISDVVESVDGKRRIVVEKVNCDLYDYLSGKEEYSQLFKGSYLTNYSWGETTLAELSGRYYTDAG</sequence>
<dbReference type="NCBIfam" id="TIGR00229">
    <property type="entry name" value="sensory_box"/>
    <property type="match status" value="1"/>
</dbReference>
<dbReference type="GO" id="GO:0004673">
    <property type="term" value="F:protein histidine kinase activity"/>
    <property type="evidence" value="ECO:0007669"/>
    <property type="project" value="UniProtKB-EC"/>
</dbReference>
<comment type="catalytic activity">
    <reaction evidence="1">
        <text>ATP + protein L-histidine = ADP + protein N-phospho-L-histidine.</text>
        <dbReference type="EC" id="2.7.13.3"/>
    </reaction>
</comment>
<dbReference type="InterPro" id="IPR036388">
    <property type="entry name" value="WH-like_DNA-bd_sf"/>
</dbReference>